<accession>A0A1G2LRS8</accession>
<dbReference type="AlphaFoldDB" id="A0A1G2LRS8"/>
<organism evidence="2 3">
    <name type="scientific">Candidatus Sungbacteria bacterium RIFCSPLOWO2_12_FULL_41_11</name>
    <dbReference type="NCBI Taxonomy" id="1802286"/>
    <lineage>
        <taxon>Bacteria</taxon>
        <taxon>Candidatus Sungiibacteriota</taxon>
    </lineage>
</organism>
<feature type="transmembrane region" description="Helical" evidence="1">
    <location>
        <begin position="58"/>
        <end position="80"/>
    </location>
</feature>
<evidence type="ECO:0000256" key="1">
    <source>
        <dbReference type="SAM" id="Phobius"/>
    </source>
</evidence>
<keyword evidence="1" id="KW-0472">Membrane</keyword>
<keyword evidence="1" id="KW-0812">Transmembrane</keyword>
<proteinExistence type="predicted"/>
<sequence length="177" mass="20373">MTWRKISTIFKGIFEEKKWFSECRGMENLECKGGDILAILKCGHKNFIGFVKNHSLDILYVFFGFVTHAYLAVILVSFFLQDYIPETMIHLADSLSEPYLGIIGIYLVLKEVRIRTGKLVPHRVFGEVFVAIWVILLLVSSLLTFVSESYHVDDVYRLIITNSLASVIIRIGTLFRY</sequence>
<feature type="transmembrane region" description="Helical" evidence="1">
    <location>
        <begin position="95"/>
        <end position="112"/>
    </location>
</feature>
<reference evidence="2 3" key="1">
    <citation type="journal article" date="2016" name="Nat. Commun.">
        <title>Thousands of microbial genomes shed light on interconnected biogeochemical processes in an aquifer system.</title>
        <authorList>
            <person name="Anantharaman K."/>
            <person name="Brown C.T."/>
            <person name="Hug L.A."/>
            <person name="Sharon I."/>
            <person name="Castelle C.J."/>
            <person name="Probst A.J."/>
            <person name="Thomas B.C."/>
            <person name="Singh A."/>
            <person name="Wilkins M.J."/>
            <person name="Karaoz U."/>
            <person name="Brodie E.L."/>
            <person name="Williams K.H."/>
            <person name="Hubbard S.S."/>
            <person name="Banfield J.F."/>
        </authorList>
    </citation>
    <scope>NUCLEOTIDE SEQUENCE [LARGE SCALE GENOMIC DNA]</scope>
</reference>
<evidence type="ECO:0000313" key="3">
    <source>
        <dbReference type="Proteomes" id="UP000177171"/>
    </source>
</evidence>
<gene>
    <name evidence="2" type="ORF">A3G49_06905</name>
</gene>
<keyword evidence="1" id="KW-1133">Transmembrane helix</keyword>
<name>A0A1G2LRS8_9BACT</name>
<dbReference type="Proteomes" id="UP000177171">
    <property type="component" value="Unassembled WGS sequence"/>
</dbReference>
<feature type="transmembrane region" description="Helical" evidence="1">
    <location>
        <begin position="124"/>
        <end position="143"/>
    </location>
</feature>
<protein>
    <submittedName>
        <fullName evidence="2">Uncharacterized protein</fullName>
    </submittedName>
</protein>
<evidence type="ECO:0000313" key="2">
    <source>
        <dbReference type="EMBL" id="OHA14243.1"/>
    </source>
</evidence>
<feature type="transmembrane region" description="Helical" evidence="1">
    <location>
        <begin position="155"/>
        <end position="175"/>
    </location>
</feature>
<comment type="caution">
    <text evidence="2">The sequence shown here is derived from an EMBL/GenBank/DDBJ whole genome shotgun (WGS) entry which is preliminary data.</text>
</comment>
<dbReference type="EMBL" id="MHQY01000012">
    <property type="protein sequence ID" value="OHA14243.1"/>
    <property type="molecule type" value="Genomic_DNA"/>
</dbReference>